<evidence type="ECO:0000256" key="8">
    <source>
        <dbReference type="SAM" id="MobiDB-lite"/>
    </source>
</evidence>
<dbReference type="EMBL" id="JAMTCG010000004">
    <property type="protein sequence ID" value="MCP2161060.1"/>
    <property type="molecule type" value="Genomic_DNA"/>
</dbReference>
<evidence type="ECO:0000256" key="6">
    <source>
        <dbReference type="ARBA" id="ARBA00022837"/>
    </source>
</evidence>
<dbReference type="Gene3D" id="3.40.50.200">
    <property type="entry name" value="Peptidase S8/S53 domain"/>
    <property type="match status" value="1"/>
</dbReference>
<keyword evidence="2" id="KW-0645">Protease</keyword>
<dbReference type="SUPFAM" id="SSF54897">
    <property type="entry name" value="Protease propeptides/inhibitors"/>
    <property type="match status" value="1"/>
</dbReference>
<name>A0ABT1H1D6_9NOCA</name>
<dbReference type="Proteomes" id="UP001205740">
    <property type="component" value="Unassembled WGS sequence"/>
</dbReference>
<accession>A0ABT1H1D6</accession>
<feature type="region of interest" description="Disordered" evidence="8">
    <location>
        <begin position="546"/>
        <end position="575"/>
    </location>
</feature>
<dbReference type="InterPro" id="IPR015366">
    <property type="entry name" value="S53_propep"/>
</dbReference>
<protein>
    <submittedName>
        <fullName evidence="11">Subtilase family protein</fullName>
    </submittedName>
</protein>
<organism evidence="11 12">
    <name type="scientific">Williamsia serinedens</name>
    <dbReference type="NCBI Taxonomy" id="391736"/>
    <lineage>
        <taxon>Bacteria</taxon>
        <taxon>Bacillati</taxon>
        <taxon>Actinomycetota</taxon>
        <taxon>Actinomycetes</taxon>
        <taxon>Mycobacteriales</taxon>
        <taxon>Nocardiaceae</taxon>
        <taxon>Williamsia</taxon>
    </lineage>
</organism>
<dbReference type="InterPro" id="IPR030400">
    <property type="entry name" value="Sedolisin_dom"/>
</dbReference>
<evidence type="ECO:0000256" key="7">
    <source>
        <dbReference type="ARBA" id="ARBA00023145"/>
    </source>
</evidence>
<feature type="chain" id="PRO_5046820627" evidence="9">
    <location>
        <begin position="31"/>
        <end position="741"/>
    </location>
</feature>
<dbReference type="Pfam" id="PF00082">
    <property type="entry name" value="Peptidase_S8"/>
    <property type="match status" value="1"/>
</dbReference>
<dbReference type="PROSITE" id="PS51695">
    <property type="entry name" value="SEDOLISIN"/>
    <property type="match status" value="1"/>
</dbReference>
<reference evidence="11 12" key="1">
    <citation type="submission" date="2022-06" db="EMBL/GenBank/DDBJ databases">
        <title>Genomic Encyclopedia of Archaeal and Bacterial Type Strains, Phase II (KMG-II): from individual species to whole genera.</title>
        <authorList>
            <person name="Goeker M."/>
        </authorList>
    </citation>
    <scope>NUCLEOTIDE SEQUENCE [LARGE SCALE GENOMIC DNA]</scope>
    <source>
        <strain evidence="11 12">DSM 45037</strain>
    </source>
</reference>
<evidence type="ECO:0000256" key="9">
    <source>
        <dbReference type="SAM" id="SignalP"/>
    </source>
</evidence>
<evidence type="ECO:0000256" key="4">
    <source>
        <dbReference type="ARBA" id="ARBA00022801"/>
    </source>
</evidence>
<feature type="signal peptide" evidence="9">
    <location>
        <begin position="1"/>
        <end position="30"/>
    </location>
</feature>
<feature type="region of interest" description="Disordered" evidence="8">
    <location>
        <begin position="191"/>
        <end position="215"/>
    </location>
</feature>
<keyword evidence="12" id="KW-1185">Reference proteome</keyword>
<dbReference type="InterPro" id="IPR000209">
    <property type="entry name" value="Peptidase_S8/S53_dom"/>
</dbReference>
<dbReference type="Pfam" id="PF09286">
    <property type="entry name" value="Pro-kuma_activ"/>
    <property type="match status" value="1"/>
</dbReference>
<keyword evidence="3" id="KW-0479">Metal-binding</keyword>
<sequence length="741" mass="75743">MRAAVMRMTSGRTVAAVVGAAILATGVTTAATHDHTRTTLPTSVPGWAHPAALVGSAPVDETVHARVYLPWRDPAGLAALTRAVSTPGSVGYGRFLTPAQFRERFAPSPSDVARVRDWVRRGGLRVVETSDDGQYVAVEGTVAQAQRTFSTTLGRYHAFGTTLRAPETAPSVPASLAHVVSAIVGLDDGTQARPLASPPNETPSGVTPAKVADPGVGFRQGTPCSTSWGEKTVTLPQPIAGSTEKPLAPCGYTPAQVRGLYGLGSGDTGAGQTVAFVGANASPTIVADVTQYSRLHNLPDPQISQMVPPGIYQRPTTPKNDPGSFFGEQTLDAEAIHTTAPGAKLLYVASSNAGQDFDRSVKFVVDRHLAPILSISYGFSGETVPQGFVNSLNAIFAQAVATGVGVFVSSGDDGDNASTLGKTAVDFYANTPNVTAVGGTSAAIVRGSGGSVFTPGGAPAAVPAQSSVSGGGIYGIDDPNNAVNKPGWTRAFEVGWQTGVTAATGTLSPAPTGTAPPTATRYTFAGTLDPGAPAFGGGGGGGVSAVFPQPSYQQGITDSARDGSSGAAGTTGRAVPDISALADPNTGFLVGQTQRFPDGTYYDEYRIGGTSLAAPLIAGMAAVANQRAGRDLGFLNPRIYAVYRQAAGTLYDVDAADLSSSAEFGSTPAVFRVNFTDGVSAAGGRTYSVRTLETANQSLRSVRGYDTATGVGTPRDPTFLSALGTVTPLPFTPDSKSPKVR</sequence>
<gene>
    <name evidence="11" type="ORF">LX12_002255</name>
</gene>
<keyword evidence="9" id="KW-0732">Signal</keyword>
<dbReference type="InterPro" id="IPR050819">
    <property type="entry name" value="Tripeptidyl-peptidase_I"/>
</dbReference>
<dbReference type="SMART" id="SM00944">
    <property type="entry name" value="Pro-kuma_activ"/>
    <property type="match status" value="1"/>
</dbReference>
<feature type="domain" description="Peptidase S53" evidence="10">
    <location>
        <begin position="251"/>
        <end position="726"/>
    </location>
</feature>
<dbReference type="InterPro" id="IPR036852">
    <property type="entry name" value="Peptidase_S8/S53_dom_sf"/>
</dbReference>
<dbReference type="PANTHER" id="PTHR14218">
    <property type="entry name" value="PROTEASE S8 TRIPEPTIDYL PEPTIDASE I CLN2"/>
    <property type="match status" value="1"/>
</dbReference>
<dbReference type="InterPro" id="IPR023828">
    <property type="entry name" value="Peptidase_S8_Ser-AS"/>
</dbReference>
<evidence type="ECO:0000256" key="3">
    <source>
        <dbReference type="ARBA" id="ARBA00022723"/>
    </source>
</evidence>
<evidence type="ECO:0000256" key="5">
    <source>
        <dbReference type="ARBA" id="ARBA00022825"/>
    </source>
</evidence>
<dbReference type="CDD" id="cd04056">
    <property type="entry name" value="Peptidases_S53"/>
    <property type="match status" value="1"/>
</dbReference>
<evidence type="ECO:0000256" key="2">
    <source>
        <dbReference type="ARBA" id="ARBA00022670"/>
    </source>
</evidence>
<evidence type="ECO:0000256" key="1">
    <source>
        <dbReference type="ARBA" id="ARBA00001913"/>
    </source>
</evidence>
<comment type="cofactor">
    <cofactor evidence="1">
        <name>Ca(2+)</name>
        <dbReference type="ChEBI" id="CHEBI:29108"/>
    </cofactor>
</comment>
<dbReference type="PROSITE" id="PS00138">
    <property type="entry name" value="SUBTILASE_SER"/>
    <property type="match status" value="1"/>
</dbReference>
<dbReference type="CDD" id="cd11377">
    <property type="entry name" value="Pro-peptidase_S53"/>
    <property type="match status" value="1"/>
</dbReference>
<evidence type="ECO:0000313" key="11">
    <source>
        <dbReference type="EMBL" id="MCP2161060.1"/>
    </source>
</evidence>
<dbReference type="PANTHER" id="PTHR14218:SF15">
    <property type="entry name" value="TRIPEPTIDYL-PEPTIDASE 1"/>
    <property type="match status" value="1"/>
</dbReference>
<dbReference type="SUPFAM" id="SSF52743">
    <property type="entry name" value="Subtilisin-like"/>
    <property type="match status" value="1"/>
</dbReference>
<keyword evidence="4" id="KW-0378">Hydrolase</keyword>
<comment type="caution">
    <text evidence="11">The sequence shown here is derived from an EMBL/GenBank/DDBJ whole genome shotgun (WGS) entry which is preliminary data.</text>
</comment>
<feature type="compositionally biased region" description="Low complexity" evidence="8">
    <location>
        <begin position="562"/>
        <end position="574"/>
    </location>
</feature>
<keyword evidence="5" id="KW-0720">Serine protease</keyword>
<evidence type="ECO:0000259" key="10">
    <source>
        <dbReference type="PROSITE" id="PS51695"/>
    </source>
</evidence>
<keyword evidence="6" id="KW-0106">Calcium</keyword>
<proteinExistence type="predicted"/>
<keyword evidence="7" id="KW-0865">Zymogen</keyword>
<evidence type="ECO:0000313" key="12">
    <source>
        <dbReference type="Proteomes" id="UP001205740"/>
    </source>
</evidence>